<evidence type="ECO:0000259" key="3">
    <source>
        <dbReference type="PROSITE" id="PS50887"/>
    </source>
</evidence>
<reference evidence="4" key="1">
    <citation type="journal article" date="2014" name="Int. J. Syst. Evol. Microbiol.">
        <title>Complete genome sequence of Corynebacterium casei LMG S-19264T (=DSM 44701T), isolated from a smear-ripened cheese.</title>
        <authorList>
            <consortium name="US DOE Joint Genome Institute (JGI-PGF)"/>
            <person name="Walter F."/>
            <person name="Albersmeier A."/>
            <person name="Kalinowski J."/>
            <person name="Ruckert C."/>
        </authorList>
    </citation>
    <scope>NUCLEOTIDE SEQUENCE</scope>
    <source>
        <strain evidence="4">KCTC 32296</strain>
    </source>
</reference>
<dbReference type="Proteomes" id="UP000662572">
    <property type="component" value="Unassembled WGS sequence"/>
</dbReference>
<dbReference type="InterPro" id="IPR050469">
    <property type="entry name" value="Diguanylate_Cyclase"/>
</dbReference>
<dbReference type="GO" id="GO:1902201">
    <property type="term" value="P:negative regulation of bacterial-type flagellum-dependent cell motility"/>
    <property type="evidence" value="ECO:0007669"/>
    <property type="project" value="TreeGrafter"/>
</dbReference>
<evidence type="ECO:0000313" key="5">
    <source>
        <dbReference type="Proteomes" id="UP000662572"/>
    </source>
</evidence>
<dbReference type="InterPro" id="IPR029787">
    <property type="entry name" value="Nucleotide_cyclase"/>
</dbReference>
<sequence length="441" mass="48409">MTLNARLLILSRNDGWSSHLSDALDRLGWRTITAKHERAAMAAISDLQVEAVLIDAEHPAASADLVYDLRTACQPRRLPIILVTNQSAYDIPSGWDMVFSPQAHPHQIMLRLEHMVRANVAEEEYDLRRETFVDLKMPSLESLGLGAGLRVLSVGDPDPAFLSLMNTLRGQGTEVIAAFSSYSAFDYLHETEFDTVVLWGGSTPAEALSVAAGMRRNTRLYHTPVFLRLQKAVEIDVGEAYLRGVSDISYPDTSEPEIADRILRLARSYRRQFTIRKALESLRNGPKMDKGTGLFSRDIFASHLARLSRTAAERNRPLSVCVLKISETPDIAAARSRKALERAMPQIGSMISRLVRAEDTAGRLSPEVFALALPATPYAAAQNVGERIAAVIGCTAFEAGSGKSPFIVEFDVGVAELKPNEPAASALMRAAESVNRRQEAV</sequence>
<accession>A0A918QAD4</accession>
<dbReference type="GO" id="GO:0052621">
    <property type="term" value="F:diguanylate cyclase activity"/>
    <property type="evidence" value="ECO:0007669"/>
    <property type="project" value="UniProtKB-EC"/>
</dbReference>
<dbReference type="Gene3D" id="3.30.70.270">
    <property type="match status" value="1"/>
</dbReference>
<dbReference type="Gene3D" id="3.40.50.2300">
    <property type="match status" value="1"/>
</dbReference>
<comment type="catalytic activity">
    <reaction evidence="2">
        <text>2 GTP = 3',3'-c-di-GMP + 2 diphosphate</text>
        <dbReference type="Rhea" id="RHEA:24898"/>
        <dbReference type="ChEBI" id="CHEBI:33019"/>
        <dbReference type="ChEBI" id="CHEBI:37565"/>
        <dbReference type="ChEBI" id="CHEBI:58805"/>
        <dbReference type="EC" id="2.7.7.65"/>
    </reaction>
</comment>
<name>A0A918QAD4_9CAUL</name>
<dbReference type="AlphaFoldDB" id="A0A918QAD4"/>
<dbReference type="GO" id="GO:0043709">
    <property type="term" value="P:cell adhesion involved in single-species biofilm formation"/>
    <property type="evidence" value="ECO:0007669"/>
    <property type="project" value="TreeGrafter"/>
</dbReference>
<keyword evidence="5" id="KW-1185">Reference proteome</keyword>
<organism evidence="4 5">
    <name type="scientific">Asticcacaulis endophyticus</name>
    <dbReference type="NCBI Taxonomy" id="1395890"/>
    <lineage>
        <taxon>Bacteria</taxon>
        <taxon>Pseudomonadati</taxon>
        <taxon>Pseudomonadota</taxon>
        <taxon>Alphaproteobacteria</taxon>
        <taxon>Caulobacterales</taxon>
        <taxon>Caulobacteraceae</taxon>
        <taxon>Asticcacaulis</taxon>
    </lineage>
</organism>
<dbReference type="SUPFAM" id="SSF55073">
    <property type="entry name" value="Nucleotide cyclase"/>
    <property type="match status" value="1"/>
</dbReference>
<dbReference type="PROSITE" id="PS50887">
    <property type="entry name" value="GGDEF"/>
    <property type="match status" value="1"/>
</dbReference>
<protein>
    <recommendedName>
        <fullName evidence="1">diguanylate cyclase</fullName>
        <ecNumber evidence="1">2.7.7.65</ecNumber>
    </recommendedName>
</protein>
<dbReference type="RefSeq" id="WP_189487192.1">
    <property type="nucleotide sequence ID" value="NZ_BMZB01000003.1"/>
</dbReference>
<dbReference type="SMART" id="SM00267">
    <property type="entry name" value="GGDEF"/>
    <property type="match status" value="1"/>
</dbReference>
<dbReference type="Pfam" id="PF00990">
    <property type="entry name" value="GGDEF"/>
    <property type="match status" value="1"/>
</dbReference>
<feature type="domain" description="GGDEF" evidence="3">
    <location>
        <begin position="316"/>
        <end position="441"/>
    </location>
</feature>
<proteinExistence type="predicted"/>
<dbReference type="PANTHER" id="PTHR45138:SF9">
    <property type="entry name" value="DIGUANYLATE CYCLASE DGCM-RELATED"/>
    <property type="match status" value="1"/>
</dbReference>
<comment type="caution">
    <text evidence="4">The sequence shown here is derived from an EMBL/GenBank/DDBJ whole genome shotgun (WGS) entry which is preliminary data.</text>
</comment>
<reference evidence="4" key="2">
    <citation type="submission" date="2020-09" db="EMBL/GenBank/DDBJ databases">
        <authorList>
            <person name="Sun Q."/>
            <person name="Kim S."/>
        </authorList>
    </citation>
    <scope>NUCLEOTIDE SEQUENCE</scope>
    <source>
        <strain evidence="4">KCTC 32296</strain>
    </source>
</reference>
<dbReference type="InterPro" id="IPR000160">
    <property type="entry name" value="GGDEF_dom"/>
</dbReference>
<dbReference type="PANTHER" id="PTHR45138">
    <property type="entry name" value="REGULATORY COMPONENTS OF SENSORY TRANSDUCTION SYSTEM"/>
    <property type="match status" value="1"/>
</dbReference>
<evidence type="ECO:0000256" key="2">
    <source>
        <dbReference type="ARBA" id="ARBA00034247"/>
    </source>
</evidence>
<dbReference type="GO" id="GO:0005886">
    <property type="term" value="C:plasma membrane"/>
    <property type="evidence" value="ECO:0007669"/>
    <property type="project" value="TreeGrafter"/>
</dbReference>
<gene>
    <name evidence="4" type="primary">popA</name>
    <name evidence="4" type="ORF">GCM10011273_25590</name>
</gene>
<dbReference type="EC" id="2.7.7.65" evidence="1"/>
<dbReference type="InterPro" id="IPR011006">
    <property type="entry name" value="CheY-like_superfamily"/>
</dbReference>
<evidence type="ECO:0000256" key="1">
    <source>
        <dbReference type="ARBA" id="ARBA00012528"/>
    </source>
</evidence>
<dbReference type="InterPro" id="IPR043128">
    <property type="entry name" value="Rev_trsase/Diguanyl_cyclase"/>
</dbReference>
<dbReference type="SUPFAM" id="SSF52172">
    <property type="entry name" value="CheY-like"/>
    <property type="match status" value="2"/>
</dbReference>
<evidence type="ECO:0000313" key="4">
    <source>
        <dbReference type="EMBL" id="GGZ37974.1"/>
    </source>
</evidence>
<dbReference type="EMBL" id="BMZB01000003">
    <property type="protein sequence ID" value="GGZ37974.1"/>
    <property type="molecule type" value="Genomic_DNA"/>
</dbReference>